<gene>
    <name evidence="2" type="ORF">SAMN06265367_103147</name>
</gene>
<protein>
    <submittedName>
        <fullName evidence="2">HD domain-containing protein</fullName>
    </submittedName>
</protein>
<evidence type="ECO:0000313" key="3">
    <source>
        <dbReference type="Proteomes" id="UP001157915"/>
    </source>
</evidence>
<sequence length="203" mass="23594">MDILLDTFELAIRKLFAERLNPDVCYHNIDHTLSIVAKVKEIGVYYNLEQEQLDELFLAGWLHDVGYWNGVAMDHELRGAAFAREFLKQYDVSEEGIERICGAILATKVPQQPHNLMEAIICDADLYHLSSDQCYAQTLLLKKETEQLSGNSIELLDWLKNSEKFMINHHYHTEYAAKFFQQGKEENLRFLRTKIEELAKAEI</sequence>
<feature type="domain" description="HD" evidence="1">
    <location>
        <begin position="29"/>
        <end position="128"/>
    </location>
</feature>
<organism evidence="2 3">
    <name type="scientific">Algoriphagus winogradskyi</name>
    <dbReference type="NCBI Taxonomy" id="237017"/>
    <lineage>
        <taxon>Bacteria</taxon>
        <taxon>Pseudomonadati</taxon>
        <taxon>Bacteroidota</taxon>
        <taxon>Cytophagia</taxon>
        <taxon>Cytophagales</taxon>
        <taxon>Cyclobacteriaceae</taxon>
        <taxon>Algoriphagus</taxon>
    </lineage>
</organism>
<proteinExistence type="predicted"/>
<accession>A0ABY1NYY2</accession>
<keyword evidence="3" id="KW-1185">Reference proteome</keyword>
<dbReference type="SUPFAM" id="SSF109604">
    <property type="entry name" value="HD-domain/PDEase-like"/>
    <property type="match status" value="1"/>
</dbReference>
<comment type="caution">
    <text evidence="2">The sequence shown here is derived from an EMBL/GenBank/DDBJ whole genome shotgun (WGS) entry which is preliminary data.</text>
</comment>
<dbReference type="CDD" id="cd00077">
    <property type="entry name" value="HDc"/>
    <property type="match status" value="1"/>
</dbReference>
<evidence type="ECO:0000259" key="1">
    <source>
        <dbReference type="Pfam" id="PF01966"/>
    </source>
</evidence>
<dbReference type="RefSeq" id="WP_283412677.1">
    <property type="nucleotide sequence ID" value="NZ_FXUA01000003.1"/>
</dbReference>
<evidence type="ECO:0000313" key="2">
    <source>
        <dbReference type="EMBL" id="SMP20530.1"/>
    </source>
</evidence>
<dbReference type="Gene3D" id="1.10.3210.10">
    <property type="entry name" value="Hypothetical protein af1432"/>
    <property type="match status" value="1"/>
</dbReference>
<reference evidence="2 3" key="1">
    <citation type="submission" date="2017-05" db="EMBL/GenBank/DDBJ databases">
        <authorList>
            <person name="Varghese N."/>
            <person name="Submissions S."/>
        </authorList>
    </citation>
    <scope>NUCLEOTIDE SEQUENCE [LARGE SCALE GENOMIC DNA]</scope>
    <source>
        <strain evidence="2 3">DSM 15360</strain>
    </source>
</reference>
<dbReference type="InterPro" id="IPR003607">
    <property type="entry name" value="HD/PDEase_dom"/>
</dbReference>
<dbReference type="EMBL" id="FXUA01000003">
    <property type="protein sequence ID" value="SMP20530.1"/>
    <property type="molecule type" value="Genomic_DNA"/>
</dbReference>
<dbReference type="InterPro" id="IPR006674">
    <property type="entry name" value="HD_domain"/>
</dbReference>
<dbReference type="Proteomes" id="UP001157915">
    <property type="component" value="Unassembled WGS sequence"/>
</dbReference>
<name>A0ABY1NYY2_9BACT</name>
<dbReference type="Pfam" id="PF01966">
    <property type="entry name" value="HD"/>
    <property type="match status" value="1"/>
</dbReference>